<evidence type="ECO:0000256" key="2">
    <source>
        <dbReference type="ARBA" id="ARBA00022473"/>
    </source>
</evidence>
<evidence type="ECO:0000313" key="7">
    <source>
        <dbReference type="EMBL" id="KAJ1696662.1"/>
    </source>
</evidence>
<dbReference type="PANTHER" id="PTHR33405:SF18">
    <property type="entry name" value="PROTEIN FLX-LIKE 4"/>
    <property type="match status" value="1"/>
</dbReference>
<keyword evidence="2" id="KW-0217">Developmental protein</keyword>
<organism evidence="7 8">
    <name type="scientific">Rhynchospora breviuscula</name>
    <dbReference type="NCBI Taxonomy" id="2022672"/>
    <lineage>
        <taxon>Eukaryota</taxon>
        <taxon>Viridiplantae</taxon>
        <taxon>Streptophyta</taxon>
        <taxon>Embryophyta</taxon>
        <taxon>Tracheophyta</taxon>
        <taxon>Spermatophyta</taxon>
        <taxon>Magnoliopsida</taxon>
        <taxon>Liliopsida</taxon>
        <taxon>Poales</taxon>
        <taxon>Cyperaceae</taxon>
        <taxon>Cyperoideae</taxon>
        <taxon>Rhynchosporeae</taxon>
        <taxon>Rhynchospora</taxon>
    </lineage>
</organism>
<sequence>MSLRGHIPARLERHVPARLEGRQMEAPGLLRHDPFPRPVPSLHHRHQADPTLPPHRELLERKVSFQFNEMERLARENARLAESHTAMRQEIAASQKEVDAIQAHLVGVRSEIDIQIMGVFEKIKNFETEIRMGETMQVELHRAQVEAQALTAAREELGTEMRQLGEELERCSTDNRKLHDMYKELDGLRQEHQKLRSTFEYEKGTNIRQVEQMQGMEKNLMSMAKEVEKLRADIANAEKRIQQATQNAQYQNPAPVYHQPPATYQQPPVQAGAYGSQGYGQPVAYPHGGVYSYSVPPYSQAGPTVYQNPYAPAQNPAASVMATDGTTVTNHYASSTAAGYTVPVQYGGGMTYYDPSGEASASAAGKQG</sequence>
<protein>
    <submittedName>
        <fullName evidence="7">Uncharacterized protein</fullName>
    </submittedName>
</protein>
<comment type="similarity">
    <text evidence="1">Belongs to the FLX family.</text>
</comment>
<evidence type="ECO:0000256" key="1">
    <source>
        <dbReference type="ARBA" id="ARBA00005405"/>
    </source>
</evidence>
<proteinExistence type="inferred from homology"/>
<dbReference type="EMBL" id="JAMQYH010000002">
    <property type="protein sequence ID" value="KAJ1696662.1"/>
    <property type="molecule type" value="Genomic_DNA"/>
</dbReference>
<gene>
    <name evidence="7" type="ORF">LUZ63_005174</name>
</gene>
<evidence type="ECO:0000256" key="3">
    <source>
        <dbReference type="ARBA" id="ARBA00022782"/>
    </source>
</evidence>
<name>A0A9Q0CMD1_9POAL</name>
<keyword evidence="5" id="KW-0287">Flowering</keyword>
<dbReference type="OrthoDB" id="1899348at2759"/>
<evidence type="ECO:0000256" key="4">
    <source>
        <dbReference type="ARBA" id="ARBA00023054"/>
    </source>
</evidence>
<feature type="coiled-coil region" evidence="6">
    <location>
        <begin position="56"/>
        <end position="90"/>
    </location>
</feature>
<dbReference type="Proteomes" id="UP001151287">
    <property type="component" value="Unassembled WGS sequence"/>
</dbReference>
<comment type="caution">
    <text evidence="7">The sequence shown here is derived from an EMBL/GenBank/DDBJ whole genome shotgun (WGS) entry which is preliminary data.</text>
</comment>
<evidence type="ECO:0000256" key="6">
    <source>
        <dbReference type="SAM" id="Coils"/>
    </source>
</evidence>
<keyword evidence="3" id="KW-0221">Differentiation</keyword>
<keyword evidence="8" id="KW-1185">Reference proteome</keyword>
<keyword evidence="4 6" id="KW-0175">Coiled coil</keyword>
<dbReference type="GO" id="GO:0030154">
    <property type="term" value="P:cell differentiation"/>
    <property type="evidence" value="ECO:0007669"/>
    <property type="project" value="UniProtKB-KW"/>
</dbReference>
<dbReference type="GO" id="GO:0009908">
    <property type="term" value="P:flower development"/>
    <property type="evidence" value="ECO:0007669"/>
    <property type="project" value="UniProtKB-KW"/>
</dbReference>
<evidence type="ECO:0000313" key="8">
    <source>
        <dbReference type="Proteomes" id="UP001151287"/>
    </source>
</evidence>
<dbReference type="AlphaFoldDB" id="A0A9Q0CMD1"/>
<feature type="coiled-coil region" evidence="6">
    <location>
        <begin position="140"/>
        <end position="247"/>
    </location>
</feature>
<dbReference type="PANTHER" id="PTHR33405">
    <property type="entry name" value="PROTEIN FLX-LIKE 2"/>
    <property type="match status" value="1"/>
</dbReference>
<evidence type="ECO:0000256" key="5">
    <source>
        <dbReference type="ARBA" id="ARBA00023089"/>
    </source>
</evidence>
<dbReference type="InterPro" id="IPR040353">
    <property type="entry name" value="FLX/FLX-like"/>
</dbReference>
<accession>A0A9Q0CMD1</accession>
<reference evidence="7" key="1">
    <citation type="journal article" date="2022" name="Cell">
        <title>Repeat-based holocentromeres influence genome architecture and karyotype evolution.</title>
        <authorList>
            <person name="Hofstatter P.G."/>
            <person name="Thangavel G."/>
            <person name="Lux T."/>
            <person name="Neumann P."/>
            <person name="Vondrak T."/>
            <person name="Novak P."/>
            <person name="Zhang M."/>
            <person name="Costa L."/>
            <person name="Castellani M."/>
            <person name="Scott A."/>
            <person name="Toegelov H."/>
            <person name="Fuchs J."/>
            <person name="Mata-Sucre Y."/>
            <person name="Dias Y."/>
            <person name="Vanzela A.L.L."/>
            <person name="Huettel B."/>
            <person name="Almeida C.C.S."/>
            <person name="Simkova H."/>
            <person name="Souza G."/>
            <person name="Pedrosa-Harand A."/>
            <person name="Macas J."/>
            <person name="Mayer K.F.X."/>
            <person name="Houben A."/>
            <person name="Marques A."/>
        </authorList>
    </citation>
    <scope>NUCLEOTIDE SEQUENCE</scope>
    <source>
        <strain evidence="7">RhyBre1mFocal</strain>
    </source>
</reference>